<reference evidence="2" key="1">
    <citation type="submission" date="2020-10" db="EMBL/GenBank/DDBJ databases">
        <authorList>
            <person name="Gilroy R."/>
        </authorList>
    </citation>
    <scope>NUCLEOTIDE SEQUENCE</scope>
    <source>
        <strain evidence="2">CHK147-3167</strain>
    </source>
</reference>
<evidence type="ECO:0000313" key="2">
    <source>
        <dbReference type="EMBL" id="HIQ90343.1"/>
    </source>
</evidence>
<dbReference type="AlphaFoldDB" id="A0A9D0ZQI9"/>
<gene>
    <name evidence="2" type="ORF">IAB27_01750</name>
</gene>
<name>A0A9D0ZQI9_9FIRM</name>
<accession>A0A9D0ZQI9</accession>
<reference evidence="2" key="2">
    <citation type="journal article" date="2021" name="PeerJ">
        <title>Extensive microbial diversity within the chicken gut microbiome revealed by metagenomics and culture.</title>
        <authorList>
            <person name="Gilroy R."/>
            <person name="Ravi A."/>
            <person name="Getino M."/>
            <person name="Pursley I."/>
            <person name="Horton D.L."/>
            <person name="Alikhan N.F."/>
            <person name="Baker D."/>
            <person name="Gharbi K."/>
            <person name="Hall N."/>
            <person name="Watson M."/>
            <person name="Adriaenssens E.M."/>
            <person name="Foster-Nyarko E."/>
            <person name="Jarju S."/>
            <person name="Secka A."/>
            <person name="Antonio M."/>
            <person name="Oren A."/>
            <person name="Chaudhuri R.R."/>
            <person name="La Ragione R."/>
            <person name="Hildebrand F."/>
            <person name="Pallen M.J."/>
        </authorList>
    </citation>
    <scope>NUCLEOTIDE SEQUENCE</scope>
    <source>
        <strain evidence="2">CHK147-3167</strain>
    </source>
</reference>
<feature type="transmembrane region" description="Helical" evidence="1">
    <location>
        <begin position="26"/>
        <end position="46"/>
    </location>
</feature>
<organism evidence="2 3">
    <name type="scientific">Candidatus Coprosoma intestinipullorum</name>
    <dbReference type="NCBI Taxonomy" id="2840752"/>
    <lineage>
        <taxon>Bacteria</taxon>
        <taxon>Bacillati</taxon>
        <taxon>Bacillota</taxon>
        <taxon>Bacillota incertae sedis</taxon>
        <taxon>Candidatus Coprosoma</taxon>
    </lineage>
</organism>
<comment type="caution">
    <text evidence="2">The sequence shown here is derived from an EMBL/GenBank/DDBJ whole genome shotgun (WGS) entry which is preliminary data.</text>
</comment>
<evidence type="ECO:0000256" key="1">
    <source>
        <dbReference type="SAM" id="Phobius"/>
    </source>
</evidence>
<dbReference type="Proteomes" id="UP000886786">
    <property type="component" value="Unassembled WGS sequence"/>
</dbReference>
<keyword evidence="1" id="KW-0472">Membrane</keyword>
<feature type="transmembrane region" description="Helical" evidence="1">
    <location>
        <begin position="53"/>
        <end position="77"/>
    </location>
</feature>
<feature type="transmembrane region" description="Helical" evidence="1">
    <location>
        <begin position="154"/>
        <end position="172"/>
    </location>
</feature>
<sequence>MELIILFIEYFRIQNNFNSAMTNRELFGPFGTILLLVISFPAVEVLNKESDRFLKGIAIIGYSVLFLRFTVWFMYNFLHINFGFEYMGGRITWLRPLFNGMLLTRTMGTFIDGYLMVYSSVNLYLKRKEWKKYILGIAFLLFYEAIVFQSRSQFLFFILTFIFTSLVSAHFSKYKLLKLLTLLLVILCITVIFFNNIQAFVDSFSTNSQYGESTLTRVLEYTFFSNLWKNTSLFLGFGMTQDIFELGMNKLYLSDLGLIAVLYQFGIIGFIISIMPFLQGIILSVKRWYQSWVTKIDYFTIVLTFYLLISSFNLNPYNYVFFPILPIYLGILFFEGS</sequence>
<feature type="transmembrane region" description="Helical" evidence="1">
    <location>
        <begin position="320"/>
        <end position="336"/>
    </location>
</feature>
<protein>
    <submittedName>
        <fullName evidence="2">Uncharacterized protein</fullName>
    </submittedName>
</protein>
<feature type="transmembrane region" description="Helical" evidence="1">
    <location>
        <begin position="179"/>
        <end position="201"/>
    </location>
</feature>
<feature type="transmembrane region" description="Helical" evidence="1">
    <location>
        <begin position="130"/>
        <end position="148"/>
    </location>
</feature>
<dbReference type="EMBL" id="DVFV01000034">
    <property type="protein sequence ID" value="HIQ90343.1"/>
    <property type="molecule type" value="Genomic_DNA"/>
</dbReference>
<feature type="transmembrane region" description="Helical" evidence="1">
    <location>
        <begin position="97"/>
        <end position="118"/>
    </location>
</feature>
<proteinExistence type="predicted"/>
<keyword evidence="1" id="KW-1133">Transmembrane helix</keyword>
<feature type="transmembrane region" description="Helical" evidence="1">
    <location>
        <begin position="256"/>
        <end position="284"/>
    </location>
</feature>
<feature type="transmembrane region" description="Helical" evidence="1">
    <location>
        <begin position="296"/>
        <end position="314"/>
    </location>
</feature>
<evidence type="ECO:0000313" key="3">
    <source>
        <dbReference type="Proteomes" id="UP000886786"/>
    </source>
</evidence>
<keyword evidence="1" id="KW-0812">Transmembrane</keyword>